<name>A0A7U2FBY8_PHANO</name>
<dbReference type="Proteomes" id="UP000663193">
    <property type="component" value="Chromosome 13"/>
</dbReference>
<sequence>MYCVYKHKRIIIIIEMVWNSKTRFWRAKLEEVASIISTYSKKYQTLITQPPCCAGYTDSTARELEGFVPFTFTTENCTTQASSLMDITQPASSACHTLALPIRTIAGIMYSTWPDDKQI</sequence>
<evidence type="ECO:0000313" key="2">
    <source>
        <dbReference type="Proteomes" id="UP000663193"/>
    </source>
</evidence>
<accession>A0A7U2FBY8</accession>
<evidence type="ECO:0000313" key="1">
    <source>
        <dbReference type="EMBL" id="QRD02474.1"/>
    </source>
</evidence>
<proteinExistence type="predicted"/>
<keyword evidence="2" id="KW-1185">Reference proteome</keyword>
<protein>
    <submittedName>
        <fullName evidence="1">Uncharacterized protein</fullName>
    </submittedName>
</protein>
<dbReference type="EMBL" id="CP069035">
    <property type="protein sequence ID" value="QRD02474.1"/>
    <property type="molecule type" value="Genomic_DNA"/>
</dbReference>
<reference evidence="2" key="1">
    <citation type="journal article" date="2021" name="BMC Genomics">
        <title>Chromosome-level genome assembly and manually-curated proteome of model necrotroph Parastagonospora nodorum Sn15 reveals a genome-wide trove of candidate effector homologs, and redundancy of virulence-related functions within an accessory chromosome.</title>
        <authorList>
            <person name="Bertazzoni S."/>
            <person name="Jones D.A.B."/>
            <person name="Phan H.T."/>
            <person name="Tan K.-C."/>
            <person name="Hane J.K."/>
        </authorList>
    </citation>
    <scope>NUCLEOTIDE SEQUENCE [LARGE SCALE GENOMIC DNA]</scope>
    <source>
        <strain evidence="2">SN15 / ATCC MYA-4574 / FGSC 10173)</strain>
    </source>
</reference>
<dbReference type="AlphaFoldDB" id="A0A7U2FBY8"/>
<organism evidence="1 2">
    <name type="scientific">Phaeosphaeria nodorum (strain SN15 / ATCC MYA-4574 / FGSC 10173)</name>
    <name type="common">Glume blotch fungus</name>
    <name type="synonym">Parastagonospora nodorum</name>
    <dbReference type="NCBI Taxonomy" id="321614"/>
    <lineage>
        <taxon>Eukaryota</taxon>
        <taxon>Fungi</taxon>
        <taxon>Dikarya</taxon>
        <taxon>Ascomycota</taxon>
        <taxon>Pezizomycotina</taxon>
        <taxon>Dothideomycetes</taxon>
        <taxon>Pleosporomycetidae</taxon>
        <taxon>Pleosporales</taxon>
        <taxon>Pleosporineae</taxon>
        <taxon>Phaeosphaeriaceae</taxon>
        <taxon>Parastagonospora</taxon>
    </lineage>
</organism>
<gene>
    <name evidence="1" type="ORF">JI435_418030</name>
</gene>
<dbReference type="VEuPathDB" id="FungiDB:JI435_418030"/>